<dbReference type="Proteomes" id="UP001591681">
    <property type="component" value="Unassembled WGS sequence"/>
</dbReference>
<keyword evidence="1" id="KW-1133">Transmembrane helix</keyword>
<keyword evidence="2" id="KW-0732">Signal</keyword>
<organism evidence="4 5">
    <name type="scientific">Coilia grayii</name>
    <name type="common">Gray's grenadier anchovy</name>
    <dbReference type="NCBI Taxonomy" id="363190"/>
    <lineage>
        <taxon>Eukaryota</taxon>
        <taxon>Metazoa</taxon>
        <taxon>Chordata</taxon>
        <taxon>Craniata</taxon>
        <taxon>Vertebrata</taxon>
        <taxon>Euteleostomi</taxon>
        <taxon>Actinopterygii</taxon>
        <taxon>Neopterygii</taxon>
        <taxon>Teleostei</taxon>
        <taxon>Clupei</taxon>
        <taxon>Clupeiformes</taxon>
        <taxon>Clupeoidei</taxon>
        <taxon>Engraulidae</taxon>
        <taxon>Coilinae</taxon>
        <taxon>Coilia</taxon>
    </lineage>
</organism>
<feature type="signal peptide" evidence="2">
    <location>
        <begin position="1"/>
        <end position="27"/>
    </location>
</feature>
<dbReference type="InterPro" id="IPR003599">
    <property type="entry name" value="Ig_sub"/>
</dbReference>
<dbReference type="SUPFAM" id="SSF48726">
    <property type="entry name" value="Immunoglobulin"/>
    <property type="match status" value="1"/>
</dbReference>
<dbReference type="AlphaFoldDB" id="A0ABD1JH09"/>
<evidence type="ECO:0000313" key="5">
    <source>
        <dbReference type="Proteomes" id="UP001591681"/>
    </source>
</evidence>
<proteinExistence type="predicted"/>
<keyword evidence="1" id="KW-0472">Membrane</keyword>
<reference evidence="4 5" key="1">
    <citation type="submission" date="2024-09" db="EMBL/GenBank/DDBJ databases">
        <title>A chromosome-level genome assembly of Gray's grenadier anchovy, Coilia grayii.</title>
        <authorList>
            <person name="Fu Z."/>
        </authorList>
    </citation>
    <scope>NUCLEOTIDE SEQUENCE [LARGE SCALE GENOMIC DNA]</scope>
    <source>
        <strain evidence="4">G4</strain>
        <tissue evidence="4">Muscle</tissue>
    </source>
</reference>
<dbReference type="InterPro" id="IPR013106">
    <property type="entry name" value="Ig_V-set"/>
</dbReference>
<sequence>MSVFWLRVKTLVFLLLFKLMGTGGCEAGQGQGETELVGVKGGSITMVCQTTGSKHLCRVPCHVENILITDLRPAYGRYSLISNDSGEAFSVTITDLRAEDEGKYTCGTFVFTLKVKDGSSPTILSVSLAVVVALGMMGIGVFMFYRHRRQKTGCSNTGHSNQRQPSDCMYEEIIDTDASSSRPPHAAPTSVYAMAQLPTTHLDDPTYSTAKLPTTPSDDPTYCVAKLTSVPDDS</sequence>
<feature type="domain" description="Immunoglobulin" evidence="3">
    <location>
        <begin position="33"/>
        <end position="127"/>
    </location>
</feature>
<dbReference type="Gene3D" id="2.60.40.10">
    <property type="entry name" value="Immunoglobulins"/>
    <property type="match status" value="1"/>
</dbReference>
<feature type="transmembrane region" description="Helical" evidence="1">
    <location>
        <begin position="123"/>
        <end position="145"/>
    </location>
</feature>
<dbReference type="InterPro" id="IPR036179">
    <property type="entry name" value="Ig-like_dom_sf"/>
</dbReference>
<accession>A0ABD1JH09</accession>
<evidence type="ECO:0000256" key="1">
    <source>
        <dbReference type="SAM" id="Phobius"/>
    </source>
</evidence>
<dbReference type="Pfam" id="PF07686">
    <property type="entry name" value="V-set"/>
    <property type="match status" value="1"/>
</dbReference>
<gene>
    <name evidence="4" type="ORF">ACEWY4_017396</name>
</gene>
<evidence type="ECO:0000259" key="3">
    <source>
        <dbReference type="SMART" id="SM00409"/>
    </source>
</evidence>
<dbReference type="SMART" id="SM00409">
    <property type="entry name" value="IG"/>
    <property type="match status" value="1"/>
</dbReference>
<feature type="chain" id="PRO_5044850894" description="Immunoglobulin domain-containing protein" evidence="2">
    <location>
        <begin position="28"/>
        <end position="234"/>
    </location>
</feature>
<evidence type="ECO:0000256" key="2">
    <source>
        <dbReference type="SAM" id="SignalP"/>
    </source>
</evidence>
<keyword evidence="5" id="KW-1185">Reference proteome</keyword>
<dbReference type="EMBL" id="JBHFQA010000015">
    <property type="protein sequence ID" value="KAL2086337.1"/>
    <property type="molecule type" value="Genomic_DNA"/>
</dbReference>
<keyword evidence="1" id="KW-0812">Transmembrane</keyword>
<comment type="caution">
    <text evidence="4">The sequence shown here is derived from an EMBL/GenBank/DDBJ whole genome shotgun (WGS) entry which is preliminary data.</text>
</comment>
<evidence type="ECO:0000313" key="4">
    <source>
        <dbReference type="EMBL" id="KAL2086337.1"/>
    </source>
</evidence>
<protein>
    <recommendedName>
        <fullName evidence="3">Immunoglobulin domain-containing protein</fullName>
    </recommendedName>
</protein>
<name>A0ABD1JH09_9TELE</name>
<dbReference type="InterPro" id="IPR013783">
    <property type="entry name" value="Ig-like_fold"/>
</dbReference>